<name>A0A6M6E5V3_PRIMG</name>
<proteinExistence type="predicted"/>
<sequence length="122" mass="14334">MKNLSNRIKEQIQEHIRALQLEEIEWLDERAVVERWKEQRARAYGGAFLLLELNTGVVLEFSYVSSQGTQYCNCQKNDEGYNSSYNCCGEKCDWEVPMVIKSVRNNESEEVFVFTGKQKELW</sequence>
<organism evidence="1 2">
    <name type="scientific">Priestia megaterium</name>
    <name type="common">Bacillus megaterium</name>
    <dbReference type="NCBI Taxonomy" id="1404"/>
    <lineage>
        <taxon>Bacteria</taxon>
        <taxon>Bacillati</taxon>
        <taxon>Bacillota</taxon>
        <taxon>Bacilli</taxon>
        <taxon>Bacillales</taxon>
        <taxon>Bacillaceae</taxon>
        <taxon>Priestia</taxon>
    </lineage>
</organism>
<protein>
    <submittedName>
        <fullName evidence="1">Uncharacterized protein</fullName>
    </submittedName>
</protein>
<dbReference type="Proteomes" id="UP000501076">
    <property type="component" value="Plasmid pFDU301A"/>
</dbReference>
<evidence type="ECO:0000313" key="2">
    <source>
        <dbReference type="Proteomes" id="UP000501076"/>
    </source>
</evidence>
<keyword evidence="1" id="KW-0614">Plasmid</keyword>
<dbReference type="AlphaFoldDB" id="A0A6M6E5V3"/>
<dbReference type="EMBL" id="CP045273">
    <property type="protein sequence ID" value="QJX80904.1"/>
    <property type="molecule type" value="Genomic_DNA"/>
</dbReference>
<reference evidence="1 2" key="1">
    <citation type="submission" date="2019-10" db="EMBL/GenBank/DDBJ databases">
        <title>Complete genome sequences for adaption low water activity.</title>
        <authorList>
            <person name="Zhao L."/>
            <person name="Zhong J."/>
        </authorList>
    </citation>
    <scope>NUCLEOTIDE SEQUENCE [LARGE SCALE GENOMIC DNA]</scope>
    <source>
        <strain evidence="1 2">FDU301</strain>
        <plasmid evidence="2">pfdu301a</plasmid>
    </source>
</reference>
<evidence type="ECO:0000313" key="1">
    <source>
        <dbReference type="EMBL" id="QJX80904.1"/>
    </source>
</evidence>
<dbReference type="RefSeq" id="WP_171778904.1">
    <property type="nucleotide sequence ID" value="NZ_CP045273.1"/>
</dbReference>
<accession>A0A6M6E5V3</accession>
<geneLocation type="plasmid" evidence="2">
    <name>pfdu301a</name>
</geneLocation>
<gene>
    <name evidence="1" type="ORF">FDZ14_32965</name>
</gene>